<reference evidence="4" key="1">
    <citation type="journal article" date="2019" name="Int. J. Syst. Evol. Microbiol.">
        <title>The Global Catalogue of Microorganisms (GCM) 10K type strain sequencing project: providing services to taxonomists for standard genome sequencing and annotation.</title>
        <authorList>
            <consortium name="The Broad Institute Genomics Platform"/>
            <consortium name="The Broad Institute Genome Sequencing Center for Infectious Disease"/>
            <person name="Wu L."/>
            <person name="Ma J."/>
        </authorList>
    </citation>
    <scope>NUCLEOTIDE SEQUENCE [LARGE SCALE GENOMIC DNA]</scope>
    <source>
        <strain evidence="4">JCM 17316</strain>
    </source>
</reference>
<proteinExistence type="predicted"/>
<evidence type="ECO:0000259" key="2">
    <source>
        <dbReference type="Pfam" id="PF00156"/>
    </source>
</evidence>
<name>A0ABP7ZAC4_9ACTN</name>
<protein>
    <submittedName>
        <fullName evidence="3">Phosphoribosyltransferase</fullName>
    </submittedName>
</protein>
<dbReference type="SUPFAM" id="SSF53271">
    <property type="entry name" value="PRTase-like"/>
    <property type="match status" value="1"/>
</dbReference>
<dbReference type="InterPro" id="IPR029057">
    <property type="entry name" value="PRTase-like"/>
</dbReference>
<dbReference type="RefSeq" id="WP_345023927.1">
    <property type="nucleotide sequence ID" value="NZ_BAABDO010000094.1"/>
</dbReference>
<dbReference type="Pfam" id="PF00156">
    <property type="entry name" value="Pribosyltran"/>
    <property type="match status" value="1"/>
</dbReference>
<gene>
    <name evidence="3" type="ORF">GCM10022416_48900</name>
</gene>
<organism evidence="3 4">
    <name type="scientific">Actinomadura keratinilytica</name>
    <dbReference type="NCBI Taxonomy" id="547461"/>
    <lineage>
        <taxon>Bacteria</taxon>
        <taxon>Bacillati</taxon>
        <taxon>Actinomycetota</taxon>
        <taxon>Actinomycetes</taxon>
        <taxon>Streptosporangiales</taxon>
        <taxon>Thermomonosporaceae</taxon>
        <taxon>Actinomadura</taxon>
    </lineage>
</organism>
<evidence type="ECO:0000256" key="1">
    <source>
        <dbReference type="SAM" id="MobiDB-lite"/>
    </source>
</evidence>
<sequence>MPWNRTGGGTARGAGSATESVRLPFTDRAEAGRLLAERLVPMGLEGAVVLALPRGGVPVGYEVARRLSLPGRPARLDVLVTRKIGYPLQPELGVGAVAEGGEPVFDRDLLDRLSLDEDDLAATVEAERAELDRRVRAYRGDRPLPDLAGRAVIVVDDGLATGGTARAALRAVRARRPARLALAVPVGAAQTVRAMDAEADDVAVLAAPWSFRAVGQWYRDFEQLTDADVISWLDRARLAE</sequence>
<evidence type="ECO:0000313" key="3">
    <source>
        <dbReference type="EMBL" id="GAA4151568.1"/>
    </source>
</evidence>
<feature type="domain" description="Phosphoribosyltransferase" evidence="2">
    <location>
        <begin position="42"/>
        <end position="202"/>
    </location>
</feature>
<keyword evidence="3" id="KW-0808">Transferase</keyword>
<keyword evidence="4" id="KW-1185">Reference proteome</keyword>
<dbReference type="InterPro" id="IPR000836">
    <property type="entry name" value="PRTase_dom"/>
</dbReference>
<evidence type="ECO:0000313" key="4">
    <source>
        <dbReference type="Proteomes" id="UP001500266"/>
    </source>
</evidence>
<comment type="caution">
    <text evidence="3">The sequence shown here is derived from an EMBL/GenBank/DDBJ whole genome shotgun (WGS) entry which is preliminary data.</text>
</comment>
<dbReference type="Gene3D" id="3.30.1310.20">
    <property type="entry name" value="PRTase-like"/>
    <property type="match status" value="1"/>
</dbReference>
<dbReference type="GO" id="GO:0016757">
    <property type="term" value="F:glycosyltransferase activity"/>
    <property type="evidence" value="ECO:0007669"/>
    <property type="project" value="UniProtKB-KW"/>
</dbReference>
<accession>A0ABP7ZAC4</accession>
<feature type="region of interest" description="Disordered" evidence="1">
    <location>
        <begin position="1"/>
        <end position="21"/>
    </location>
</feature>
<dbReference type="EMBL" id="BAABDO010000094">
    <property type="protein sequence ID" value="GAA4151568.1"/>
    <property type="molecule type" value="Genomic_DNA"/>
</dbReference>
<dbReference type="CDD" id="cd06223">
    <property type="entry name" value="PRTases_typeI"/>
    <property type="match status" value="1"/>
</dbReference>
<keyword evidence="3" id="KW-0328">Glycosyltransferase</keyword>
<dbReference type="Proteomes" id="UP001500266">
    <property type="component" value="Unassembled WGS sequence"/>
</dbReference>
<dbReference type="Gene3D" id="3.40.50.2020">
    <property type="match status" value="1"/>
</dbReference>
<feature type="compositionally biased region" description="Gly residues" evidence="1">
    <location>
        <begin position="1"/>
        <end position="12"/>
    </location>
</feature>